<keyword evidence="2" id="KW-0472">Membrane</keyword>
<dbReference type="EMBL" id="VSSQ01108835">
    <property type="protein sequence ID" value="MPN47381.1"/>
    <property type="molecule type" value="Genomic_DNA"/>
</dbReference>
<evidence type="ECO:0000313" key="3">
    <source>
        <dbReference type="EMBL" id="MPN47381.1"/>
    </source>
</evidence>
<feature type="region of interest" description="Disordered" evidence="1">
    <location>
        <begin position="1"/>
        <end position="20"/>
    </location>
</feature>
<keyword evidence="2" id="KW-1133">Transmembrane helix</keyword>
<organism evidence="3">
    <name type="scientific">bioreactor metagenome</name>
    <dbReference type="NCBI Taxonomy" id="1076179"/>
    <lineage>
        <taxon>unclassified sequences</taxon>
        <taxon>metagenomes</taxon>
        <taxon>ecological metagenomes</taxon>
    </lineage>
</organism>
<evidence type="ECO:0000256" key="1">
    <source>
        <dbReference type="SAM" id="MobiDB-lite"/>
    </source>
</evidence>
<gene>
    <name evidence="3" type="ORF">SDC9_194983</name>
</gene>
<feature type="transmembrane region" description="Helical" evidence="2">
    <location>
        <begin position="152"/>
        <end position="175"/>
    </location>
</feature>
<protein>
    <recommendedName>
        <fullName evidence="4">CARDB domain-containing protein</fullName>
    </recommendedName>
</protein>
<feature type="compositionally biased region" description="Low complexity" evidence="1">
    <location>
        <begin position="1"/>
        <end position="19"/>
    </location>
</feature>
<evidence type="ECO:0008006" key="4">
    <source>
        <dbReference type="Google" id="ProtNLM"/>
    </source>
</evidence>
<evidence type="ECO:0000256" key="2">
    <source>
        <dbReference type="SAM" id="Phobius"/>
    </source>
</evidence>
<sequence>MLVAKGSDSSSDTVGTSSKPIEITVGEGSLSQDISLTAAANTQHLDAAGKVGFTLTLTNRTAGDTFTNLVVSEKNLGEVGKVETLDAEEQKLTVEYDVNANTTFEFIVQAEDEDGNAVAAQAAPLLISVGPQGSGGSLAASSNNVGDTTGTLTIIFGILVVLLVVTAVVLLIFVIRERVYRKRHR</sequence>
<dbReference type="AlphaFoldDB" id="A0A645I7T1"/>
<keyword evidence="2" id="KW-0812">Transmembrane</keyword>
<comment type="caution">
    <text evidence="3">The sequence shown here is derived from an EMBL/GenBank/DDBJ whole genome shotgun (WGS) entry which is preliminary data.</text>
</comment>
<accession>A0A645I7T1</accession>
<name>A0A645I7T1_9ZZZZ</name>
<proteinExistence type="predicted"/>
<reference evidence="3" key="1">
    <citation type="submission" date="2019-08" db="EMBL/GenBank/DDBJ databases">
        <authorList>
            <person name="Kucharzyk K."/>
            <person name="Murdoch R.W."/>
            <person name="Higgins S."/>
            <person name="Loffler F."/>
        </authorList>
    </citation>
    <scope>NUCLEOTIDE SEQUENCE</scope>
</reference>